<evidence type="ECO:0000313" key="1">
    <source>
        <dbReference type="EMBL" id="CAB4241396.1"/>
    </source>
</evidence>
<dbReference type="EMBL" id="LR797821">
    <property type="protein sequence ID" value="CAB4241396.1"/>
    <property type="molecule type" value="Genomic_DNA"/>
</dbReference>
<organism evidence="1">
    <name type="scientific">uncultured Caudovirales phage</name>
    <dbReference type="NCBI Taxonomy" id="2100421"/>
    <lineage>
        <taxon>Viruses</taxon>
        <taxon>Duplodnaviria</taxon>
        <taxon>Heunggongvirae</taxon>
        <taxon>Uroviricota</taxon>
        <taxon>Caudoviricetes</taxon>
        <taxon>Peduoviridae</taxon>
        <taxon>Maltschvirus</taxon>
        <taxon>Maltschvirus maltsch</taxon>
    </lineage>
</organism>
<proteinExistence type="predicted"/>
<name>A0A6J5T999_9CAUD</name>
<sequence>MNYIRQLLARFLPAPSVREKEVTVYRLSPEVFEHLAYKLLPSRPTTELDAAYQLGIQVALRHVKEGVVTR</sequence>
<gene>
    <name evidence="1" type="ORF">UFOVP60_47</name>
</gene>
<reference evidence="1" key="1">
    <citation type="submission" date="2020-05" db="EMBL/GenBank/DDBJ databases">
        <authorList>
            <person name="Chiriac C."/>
            <person name="Salcher M."/>
            <person name="Ghai R."/>
            <person name="Kavagutti S V."/>
        </authorList>
    </citation>
    <scope>NUCLEOTIDE SEQUENCE</scope>
</reference>
<accession>A0A6J5T999</accession>
<protein>
    <submittedName>
        <fullName evidence="1">Uncharacterized protein</fullName>
    </submittedName>
</protein>